<dbReference type="PANTHER" id="PTHR37984:SF15">
    <property type="entry name" value="INTEGRASE CATALYTIC DOMAIN-CONTAINING PROTEIN"/>
    <property type="match status" value="1"/>
</dbReference>
<dbReference type="Gene3D" id="3.10.10.10">
    <property type="entry name" value="HIV Type 1 Reverse Transcriptase, subunit A, domain 1"/>
    <property type="match status" value="1"/>
</dbReference>
<feature type="region of interest" description="Disordered" evidence="4">
    <location>
        <begin position="1422"/>
        <end position="1443"/>
    </location>
</feature>
<sequence length="1506" mass="168470">MPKGLVGSKCTAILKIAQQNHNCLLDTGSQVTTVSVSFFNQFLHDQQIRPLFDLLQVEGAAGHLVPYLGYVELTITFPKDFLGSEIDMPTLALVVPDAKPHSHTPVLVGMNTLESLYDLGRNSDVFSLPTIPKYRAVLKLLQINHQQNHAGSSGVVKLLSQAPVSVPAGRTVVLEGTAQLNGQLSGQWAVIDHSGSVLPGKLYVQSCLVTVSTQSPNKVPVIVKNESKQDVTIPPFAVIASIGASPTILSHQTRDVSLDEKGRGKLHFNFGDSPIPIDWKERVKNKLTQMSDVFSHHDLDFGCTNQIKHQIHLHDPTPFKHRARPIHPNDIEAVRKHIQDLLKAGVIRESESSFSSPIVVVRKRNGDVRLCIDYRKLNLQTIKDAYALPNLEESFSALTGSKWFTVLDLKSGYYQIEMDEKDRAKTAFVTPLGFWEWNRMPQGVTNAPSTFQRLMEKCMGDLNLREVLVFLDDIIVFSATLEEHEERLLKVLKRLKEFGLKLSPDKCRFFQSSVRYLGHVVSERGVETDPEKVSTLKSWPVPRNLKELRSFLGFAGYYRRFIKSYATIVGPLNHLTRGYEPSRRTDKSKKTASKYTDSKQPFGDRWTPACQTSFETVIDKLTSAPVLAFANPKLPYILHTDASLSGLGAVLYQEQEGQLRVIAYASRGLSQSESHYPAHKLEFLALKWSVTEKFHDYLYGSHFTVITDNNPLTYILTSAKLDATSHRWLAALSTYSFKLQYRSGKQNNDADVLSRRPHPPILNESLQNGEWDPAYCIVERLSHSSRPSELPPEVVDAICQGALLRSCLPPSACIDVALVESMTVSTNVFPEAFEEESSHGLYIVPSMTDIDLQELQYADPAIREVIQQLEAGEKVLPVAHRLLPELSLLLREWSKLKLVNGVLYREKKEEDKPHLQLVLPPDLRPVVLESLHNDMGHMGIERTLDLVRQRFFWPKMAAAVEHYVKTCNRCVRRKSLPEKAAPLVNIHTTRPLELLCMDFLSLEPDSSNTKDILVLTDHFTKFAVAIPTPNQKARTVAKCLWNDFIVHYGIPERLHSDQGSDFESRLVGELCDMTGIKKSRTTPYHPRGNPVERFNRTLLNMLGTLDNEQKVKWKEHVKPLVHAYNCTRNDVTGYTPYELLFGRLPRLPVDLAFGLPIKEPPTVAHTDYVKNLKARLEESYKLASKNAWRSADKNKSSFDKYVKPASLQVGDRVLVRNVKIRGKHKLADRWEHDVYVVVSRAGDLPVYVVQPESGGGSTRTLHRDLLLPCGFLPPCYSDNAPNCTTLRRPHTRSQSRLQSSPDITEDQEQEDDEVIIPTGRTVLPMSFSIKHVTDHDQQAEVSTTADVIPSTTSGCVSPPQQTLVVGPAVFSNPPCSDAAQIHNASEDGHGDEEDLDMVLGPQVTEEDDKLPAPVHPLDVAGPSSDDCEQSAQSVSHVRPVPSPVTCSDDADALLRRSSRMRKPPSRFQYSALGNPLVSVVQSLFQSLSDVYTEALALSDDPIIADP</sequence>
<dbReference type="Pfam" id="PF17919">
    <property type="entry name" value="RT_RNaseH_2"/>
    <property type="match status" value="1"/>
</dbReference>
<dbReference type="InterPro" id="IPR043502">
    <property type="entry name" value="DNA/RNA_pol_sf"/>
</dbReference>
<dbReference type="InterPro" id="IPR036397">
    <property type="entry name" value="RNaseH_sf"/>
</dbReference>
<dbReference type="Gene3D" id="1.10.340.70">
    <property type="match status" value="1"/>
</dbReference>
<dbReference type="InterPro" id="IPR041577">
    <property type="entry name" value="RT_RNaseH_2"/>
</dbReference>
<reference evidence="7" key="2">
    <citation type="submission" date="2025-08" db="UniProtKB">
        <authorList>
            <consortium name="Ensembl"/>
        </authorList>
    </citation>
    <scope>IDENTIFICATION</scope>
    <source>
        <strain evidence="7">Hd-rR</strain>
    </source>
</reference>
<accession>A0A3B3I6F5</accession>
<proteinExistence type="inferred from homology"/>
<dbReference type="FunFam" id="1.10.340.70:FF:000001">
    <property type="entry name" value="Retrovirus-related Pol polyprotein from transposon gypsy-like Protein"/>
    <property type="match status" value="1"/>
</dbReference>
<reference evidence="7" key="3">
    <citation type="submission" date="2025-09" db="UniProtKB">
        <authorList>
            <consortium name="Ensembl"/>
        </authorList>
    </citation>
    <scope>IDENTIFICATION</scope>
    <source>
        <strain evidence="7">Hd-rR</strain>
    </source>
</reference>
<dbReference type="SUPFAM" id="SSF53098">
    <property type="entry name" value="Ribonuclease H-like"/>
    <property type="match status" value="1"/>
</dbReference>
<dbReference type="InterPro" id="IPR000477">
    <property type="entry name" value="RT_dom"/>
</dbReference>
<dbReference type="Pfam" id="PF00078">
    <property type="entry name" value="RVT_1"/>
    <property type="match status" value="1"/>
</dbReference>
<dbReference type="PANTHER" id="PTHR37984">
    <property type="entry name" value="PROTEIN CBG26694"/>
    <property type="match status" value="1"/>
</dbReference>
<dbReference type="Pfam" id="PF00665">
    <property type="entry name" value="rve"/>
    <property type="match status" value="1"/>
</dbReference>
<dbReference type="InterPro" id="IPR041588">
    <property type="entry name" value="Integrase_H2C2"/>
</dbReference>
<dbReference type="InterPro" id="IPR001584">
    <property type="entry name" value="Integrase_cat-core"/>
</dbReference>
<reference evidence="7 8" key="1">
    <citation type="journal article" date="2007" name="Nature">
        <title>The medaka draft genome and insights into vertebrate genome evolution.</title>
        <authorList>
            <person name="Kasahara M."/>
            <person name="Naruse K."/>
            <person name="Sasaki S."/>
            <person name="Nakatani Y."/>
            <person name="Qu W."/>
            <person name="Ahsan B."/>
            <person name="Yamada T."/>
            <person name="Nagayasu Y."/>
            <person name="Doi K."/>
            <person name="Kasai Y."/>
            <person name="Jindo T."/>
            <person name="Kobayashi D."/>
            <person name="Shimada A."/>
            <person name="Toyoda A."/>
            <person name="Kuroki Y."/>
            <person name="Fujiyama A."/>
            <person name="Sasaki T."/>
            <person name="Shimizu A."/>
            <person name="Asakawa S."/>
            <person name="Shimizu N."/>
            <person name="Hashimoto S."/>
            <person name="Yang J."/>
            <person name="Lee Y."/>
            <person name="Matsushima K."/>
            <person name="Sugano S."/>
            <person name="Sakaizumi M."/>
            <person name="Narita T."/>
            <person name="Ohishi K."/>
            <person name="Haga S."/>
            <person name="Ohta F."/>
            <person name="Nomoto H."/>
            <person name="Nogata K."/>
            <person name="Morishita T."/>
            <person name="Endo T."/>
            <person name="Shin-I T."/>
            <person name="Takeda H."/>
            <person name="Morishita S."/>
            <person name="Kohara Y."/>
        </authorList>
    </citation>
    <scope>NUCLEOTIDE SEQUENCE [LARGE SCALE GENOMIC DNA]</scope>
    <source>
        <strain evidence="7 8">Hd-rR</strain>
    </source>
</reference>
<feature type="region of interest" description="Disordered" evidence="4">
    <location>
        <begin position="1285"/>
        <end position="1312"/>
    </location>
</feature>
<feature type="domain" description="Reverse transcriptase" evidence="5">
    <location>
        <begin position="342"/>
        <end position="521"/>
    </location>
</feature>
<dbReference type="InParanoid" id="A0A3B3I6F5"/>
<dbReference type="InterPro" id="IPR050951">
    <property type="entry name" value="Retrovirus_Pol_polyprotein"/>
</dbReference>
<evidence type="ECO:0000256" key="2">
    <source>
        <dbReference type="ARBA" id="ARBA00012180"/>
    </source>
</evidence>
<dbReference type="FunFam" id="3.10.20.370:FF:000001">
    <property type="entry name" value="Retrovirus-related Pol polyprotein from transposon 17.6-like protein"/>
    <property type="match status" value="1"/>
</dbReference>
<dbReference type="Gene3D" id="3.10.20.370">
    <property type="match status" value="1"/>
</dbReference>
<dbReference type="InterPro" id="IPR012337">
    <property type="entry name" value="RNaseH-like_sf"/>
</dbReference>
<dbReference type="GO" id="GO:0004523">
    <property type="term" value="F:RNA-DNA hybrid ribonuclease activity"/>
    <property type="evidence" value="ECO:0007669"/>
    <property type="project" value="UniProtKB-EC"/>
</dbReference>
<keyword evidence="8" id="KW-1185">Reference proteome</keyword>
<protein>
    <recommendedName>
        <fullName evidence="3">Gypsy retrotransposon integrase-like protein 1</fullName>
        <ecNumber evidence="2">3.1.26.4</ecNumber>
    </recommendedName>
</protein>
<comment type="similarity">
    <text evidence="1">Belongs to the beta type-B retroviral polymerase family. HERV class-II K(HML-2) pol subfamily.</text>
</comment>
<dbReference type="GO" id="GO:0015074">
    <property type="term" value="P:DNA integration"/>
    <property type="evidence" value="ECO:0007669"/>
    <property type="project" value="InterPro"/>
</dbReference>
<feature type="region of interest" description="Disordered" evidence="4">
    <location>
        <begin position="579"/>
        <end position="601"/>
    </location>
</feature>
<dbReference type="GeneTree" id="ENSGT01100000263500"/>
<dbReference type="EC" id="3.1.26.4" evidence="2"/>
<evidence type="ECO:0000259" key="5">
    <source>
        <dbReference type="PROSITE" id="PS50878"/>
    </source>
</evidence>
<dbReference type="Gene3D" id="3.30.420.10">
    <property type="entry name" value="Ribonuclease H-like superfamily/Ribonuclease H"/>
    <property type="match status" value="1"/>
</dbReference>
<evidence type="ECO:0000256" key="3">
    <source>
        <dbReference type="ARBA" id="ARBA00039658"/>
    </source>
</evidence>
<dbReference type="FunFam" id="3.30.420.10:FF:000269">
    <property type="entry name" value="Uncharacterized protein"/>
    <property type="match status" value="1"/>
</dbReference>
<dbReference type="Pfam" id="PF17921">
    <property type="entry name" value="Integrase_H2C2"/>
    <property type="match status" value="1"/>
</dbReference>
<feature type="compositionally biased region" description="Acidic residues" evidence="4">
    <location>
        <begin position="1303"/>
        <end position="1312"/>
    </location>
</feature>
<dbReference type="Ensembl" id="ENSORLT00000041485.1">
    <property type="protein sequence ID" value="ENSORLP00000039396.1"/>
    <property type="gene ID" value="ENSORLG00000028547.1"/>
</dbReference>
<dbReference type="PROSITE" id="PS50878">
    <property type="entry name" value="RT_POL"/>
    <property type="match status" value="1"/>
</dbReference>
<evidence type="ECO:0000256" key="4">
    <source>
        <dbReference type="SAM" id="MobiDB-lite"/>
    </source>
</evidence>
<dbReference type="Gene3D" id="3.30.70.270">
    <property type="match status" value="2"/>
</dbReference>
<dbReference type="Bgee" id="ENSORLG00000028547">
    <property type="expression patterns" value="Expressed in gastrula and 6 other cell types or tissues"/>
</dbReference>
<dbReference type="PROSITE" id="PS50994">
    <property type="entry name" value="INTEGRASE"/>
    <property type="match status" value="1"/>
</dbReference>
<feature type="domain" description="Integrase catalytic" evidence="6">
    <location>
        <begin position="987"/>
        <end position="1144"/>
    </location>
</feature>
<evidence type="ECO:0000313" key="7">
    <source>
        <dbReference type="Ensembl" id="ENSORLP00000039396.1"/>
    </source>
</evidence>
<evidence type="ECO:0000259" key="6">
    <source>
        <dbReference type="PROSITE" id="PS50994"/>
    </source>
</evidence>
<evidence type="ECO:0000256" key="1">
    <source>
        <dbReference type="ARBA" id="ARBA00010879"/>
    </source>
</evidence>
<dbReference type="CDD" id="cd09274">
    <property type="entry name" value="RNase_HI_RT_Ty3"/>
    <property type="match status" value="1"/>
</dbReference>
<dbReference type="CDD" id="cd00303">
    <property type="entry name" value="retropepsin_like"/>
    <property type="match status" value="1"/>
</dbReference>
<organism evidence="7 8">
    <name type="scientific">Oryzias latipes</name>
    <name type="common">Japanese rice fish</name>
    <name type="synonym">Japanese killifish</name>
    <dbReference type="NCBI Taxonomy" id="8090"/>
    <lineage>
        <taxon>Eukaryota</taxon>
        <taxon>Metazoa</taxon>
        <taxon>Chordata</taxon>
        <taxon>Craniata</taxon>
        <taxon>Vertebrata</taxon>
        <taxon>Euteleostomi</taxon>
        <taxon>Actinopterygii</taxon>
        <taxon>Neopterygii</taxon>
        <taxon>Teleostei</taxon>
        <taxon>Neoteleostei</taxon>
        <taxon>Acanthomorphata</taxon>
        <taxon>Ovalentaria</taxon>
        <taxon>Atherinomorphae</taxon>
        <taxon>Beloniformes</taxon>
        <taxon>Adrianichthyidae</taxon>
        <taxon>Oryziinae</taxon>
        <taxon>Oryzias</taxon>
    </lineage>
</organism>
<dbReference type="InterPro" id="IPR043128">
    <property type="entry name" value="Rev_trsase/Diguanyl_cyclase"/>
</dbReference>
<name>A0A3B3I6F5_ORYLA</name>
<dbReference type="CDD" id="cd01647">
    <property type="entry name" value="RT_LTR"/>
    <property type="match status" value="1"/>
</dbReference>
<evidence type="ECO:0000313" key="8">
    <source>
        <dbReference type="Proteomes" id="UP000001038"/>
    </source>
</evidence>
<dbReference type="Proteomes" id="UP000001038">
    <property type="component" value="Chromosome 15"/>
</dbReference>
<dbReference type="GO" id="GO:0003676">
    <property type="term" value="F:nucleic acid binding"/>
    <property type="evidence" value="ECO:0007669"/>
    <property type="project" value="InterPro"/>
</dbReference>
<dbReference type="FunFam" id="3.30.70.270:FF:000020">
    <property type="entry name" value="Transposon Tf2-6 polyprotein-like Protein"/>
    <property type="match status" value="1"/>
</dbReference>
<dbReference type="SUPFAM" id="SSF56672">
    <property type="entry name" value="DNA/RNA polymerases"/>
    <property type="match status" value="1"/>
</dbReference>
<feature type="compositionally biased region" description="Basic and acidic residues" evidence="4">
    <location>
        <begin position="580"/>
        <end position="589"/>
    </location>
</feature>